<evidence type="ECO:0000256" key="1">
    <source>
        <dbReference type="ARBA" id="ARBA00004370"/>
    </source>
</evidence>
<dbReference type="GO" id="GO:0015562">
    <property type="term" value="F:efflux transmembrane transporter activity"/>
    <property type="evidence" value="ECO:0007669"/>
    <property type="project" value="InterPro"/>
</dbReference>
<evidence type="ECO:0000256" key="9">
    <source>
        <dbReference type="RuleBase" id="RU362097"/>
    </source>
</evidence>
<keyword evidence="7 9" id="KW-0564">Palmitate</keyword>
<dbReference type="PANTHER" id="PTHR30203">
    <property type="entry name" value="OUTER MEMBRANE CATION EFFLUX PROTEIN"/>
    <property type="match status" value="1"/>
</dbReference>
<dbReference type="EMBL" id="RAPF01000001">
    <property type="protein sequence ID" value="RKF23543.1"/>
    <property type="molecule type" value="Genomic_DNA"/>
</dbReference>
<dbReference type="GO" id="GO:0005886">
    <property type="term" value="C:plasma membrane"/>
    <property type="evidence" value="ECO:0007669"/>
    <property type="project" value="UniProtKB-SubCell"/>
</dbReference>
<keyword evidence="11" id="KW-1185">Reference proteome</keyword>
<dbReference type="OrthoDB" id="7181739at2"/>
<dbReference type="Gene3D" id="2.20.200.10">
    <property type="entry name" value="Outer membrane efflux proteins (OEP)"/>
    <property type="match status" value="1"/>
</dbReference>
<dbReference type="AlphaFoldDB" id="A0A420ESE3"/>
<keyword evidence="8 9" id="KW-0449">Lipoprotein</keyword>
<proteinExistence type="inferred from homology"/>
<evidence type="ECO:0000256" key="3">
    <source>
        <dbReference type="ARBA" id="ARBA00022452"/>
    </source>
</evidence>
<reference evidence="10 11" key="1">
    <citation type="submission" date="2018-09" db="EMBL/GenBank/DDBJ databases">
        <title>Altererythrobacter spongiae sp. nov., isolated from a marine sponge.</title>
        <authorList>
            <person name="Zhuang L."/>
            <person name="Luo L."/>
        </authorList>
    </citation>
    <scope>NUCLEOTIDE SEQUENCE [LARGE SCALE GENOMIC DNA]</scope>
    <source>
        <strain evidence="10 11">HN-Y73</strain>
    </source>
</reference>
<evidence type="ECO:0000256" key="6">
    <source>
        <dbReference type="ARBA" id="ARBA00023136"/>
    </source>
</evidence>
<dbReference type="NCBIfam" id="TIGR01845">
    <property type="entry name" value="outer_NodT"/>
    <property type="match status" value="1"/>
</dbReference>
<evidence type="ECO:0000256" key="4">
    <source>
        <dbReference type="ARBA" id="ARBA00022692"/>
    </source>
</evidence>
<comment type="subcellular location">
    <subcellularLocation>
        <location evidence="9">Cell membrane</location>
        <topology evidence="9">Lipid-anchor</topology>
    </subcellularLocation>
    <subcellularLocation>
        <location evidence="1">Membrane</location>
    </subcellularLocation>
</comment>
<gene>
    <name evidence="10" type="ORF">D6851_00320</name>
</gene>
<dbReference type="Proteomes" id="UP000284395">
    <property type="component" value="Unassembled WGS sequence"/>
</dbReference>
<evidence type="ECO:0000313" key="11">
    <source>
        <dbReference type="Proteomes" id="UP000284395"/>
    </source>
</evidence>
<accession>A0A420ESE3</accession>
<evidence type="ECO:0000256" key="5">
    <source>
        <dbReference type="ARBA" id="ARBA00022729"/>
    </source>
</evidence>
<keyword evidence="5" id="KW-0732">Signal</keyword>
<evidence type="ECO:0000313" key="10">
    <source>
        <dbReference type="EMBL" id="RKF23543.1"/>
    </source>
</evidence>
<keyword evidence="6 9" id="KW-0472">Membrane</keyword>
<comment type="caution">
    <text evidence="10">The sequence shown here is derived from an EMBL/GenBank/DDBJ whole genome shotgun (WGS) entry which is preliminary data.</text>
</comment>
<name>A0A420ESE3_9SPHN</name>
<keyword evidence="3 9" id="KW-1134">Transmembrane beta strand</keyword>
<keyword evidence="4 9" id="KW-0812">Transmembrane</keyword>
<comment type="similarity">
    <text evidence="2 9">Belongs to the outer membrane factor (OMF) (TC 1.B.17) family.</text>
</comment>
<evidence type="ECO:0000256" key="8">
    <source>
        <dbReference type="ARBA" id="ARBA00023288"/>
    </source>
</evidence>
<evidence type="ECO:0000256" key="7">
    <source>
        <dbReference type="ARBA" id="ARBA00023139"/>
    </source>
</evidence>
<protein>
    <submittedName>
        <fullName evidence="10">Efflux transporter outer membrane subunit</fullName>
    </submittedName>
</protein>
<evidence type="ECO:0000256" key="2">
    <source>
        <dbReference type="ARBA" id="ARBA00007613"/>
    </source>
</evidence>
<dbReference type="PANTHER" id="PTHR30203:SF20">
    <property type="entry name" value="MULTIDRUG RESISTANCE OUTER MEMBRANE PROTEIN MDTP-RELATED"/>
    <property type="match status" value="1"/>
</dbReference>
<dbReference type="InterPro" id="IPR010131">
    <property type="entry name" value="MdtP/NodT-like"/>
</dbReference>
<organism evidence="10 11">
    <name type="scientific">Altericroceibacterium spongiae</name>
    <dbReference type="NCBI Taxonomy" id="2320269"/>
    <lineage>
        <taxon>Bacteria</taxon>
        <taxon>Pseudomonadati</taxon>
        <taxon>Pseudomonadota</taxon>
        <taxon>Alphaproteobacteria</taxon>
        <taxon>Sphingomonadales</taxon>
        <taxon>Erythrobacteraceae</taxon>
        <taxon>Altericroceibacterium</taxon>
    </lineage>
</organism>
<sequence length="458" mass="48794">MPHQAEEFATARSFADGHGQWPGDHWWRAYGDPQLDTLIGEARRESPDIAMAMARIRQADALARQAGAALLPSVSANGAVDLTKQSYNNGIPRDFVPKGWNDTGNLSAGAEFDPDLWGRNRAALAAATSEAAAAAIDAEQAMMMLSTEIATAYADLARLYAEHDIAERAVAVREATLDLTHQRVENGLDNRGTEQLAQSRAAGARAELAANEEAIGLTRNRIAALLGAGPDRGRDITPPQITDLHPRDMPDHLALNLVGRRPDIASARLRAEAATSRIRGARAAFYPNINITALFGVRSLGLDNLFADGSTEGSVGPAVSLPLFNRGQLVGNLRSAEAQSDIAVANYNATLIDALHDVADAATSIEALQQRQTETDEALKAAEGAYSIARQRYKGGLATYLDVLTAEDTVLERRRLSADLDARSFALDVALVRALGGGFSDTSLSSRADSAAQGYHHG</sequence>
<dbReference type="Pfam" id="PF02321">
    <property type="entry name" value="OEP"/>
    <property type="match status" value="2"/>
</dbReference>
<dbReference type="Gene3D" id="1.20.1600.10">
    <property type="entry name" value="Outer membrane efflux proteins (OEP)"/>
    <property type="match status" value="1"/>
</dbReference>
<dbReference type="SUPFAM" id="SSF56954">
    <property type="entry name" value="Outer membrane efflux proteins (OEP)"/>
    <property type="match status" value="1"/>
</dbReference>
<dbReference type="InterPro" id="IPR003423">
    <property type="entry name" value="OMP_efflux"/>
</dbReference>